<organism evidence="3 4">
    <name type="scientific">Prymnesium parvum</name>
    <name type="common">Toxic golden alga</name>
    <dbReference type="NCBI Taxonomy" id="97485"/>
    <lineage>
        <taxon>Eukaryota</taxon>
        <taxon>Haptista</taxon>
        <taxon>Haptophyta</taxon>
        <taxon>Prymnesiophyceae</taxon>
        <taxon>Prymnesiales</taxon>
        <taxon>Prymnesiaceae</taxon>
        <taxon>Prymnesium</taxon>
    </lineage>
</organism>
<keyword evidence="1" id="KW-0238">DNA-binding</keyword>
<dbReference type="Proteomes" id="UP001515480">
    <property type="component" value="Unassembled WGS sequence"/>
</dbReference>
<dbReference type="GO" id="GO:0044818">
    <property type="term" value="P:mitotic G2/M transition checkpoint"/>
    <property type="evidence" value="ECO:0007669"/>
    <property type="project" value="TreeGrafter"/>
</dbReference>
<dbReference type="GO" id="GO:0070876">
    <property type="term" value="C:SOSS complex"/>
    <property type="evidence" value="ECO:0007669"/>
    <property type="project" value="TreeGrafter"/>
</dbReference>
<gene>
    <name evidence="3" type="ORF">AB1Y20_009018</name>
</gene>
<proteinExistence type="predicted"/>
<evidence type="ECO:0000313" key="4">
    <source>
        <dbReference type="Proteomes" id="UP001515480"/>
    </source>
</evidence>
<dbReference type="InterPro" id="IPR051231">
    <property type="entry name" value="SOSS-B"/>
</dbReference>
<dbReference type="AlphaFoldDB" id="A0AB34K2M7"/>
<dbReference type="PANTHER" id="PTHR13356:SF0">
    <property type="entry name" value="SOSS COMPLEX SUBUNIT B HOMOLOG"/>
    <property type="match status" value="1"/>
</dbReference>
<dbReference type="Gene3D" id="2.40.50.140">
    <property type="entry name" value="Nucleic acid-binding proteins"/>
    <property type="match status" value="1"/>
</dbReference>
<dbReference type="GO" id="GO:0003677">
    <property type="term" value="F:DNA binding"/>
    <property type="evidence" value="ECO:0007669"/>
    <property type="project" value="UniProtKB-KW"/>
</dbReference>
<keyword evidence="4" id="KW-1185">Reference proteome</keyword>
<name>A0AB34K2M7_PRYPA</name>
<feature type="compositionally biased region" description="Basic and acidic residues" evidence="2">
    <location>
        <begin position="1"/>
        <end position="10"/>
    </location>
</feature>
<accession>A0AB34K2M7</accession>
<dbReference type="InterPro" id="IPR012340">
    <property type="entry name" value="NA-bd_OB-fold"/>
</dbReference>
<evidence type="ECO:0000256" key="1">
    <source>
        <dbReference type="ARBA" id="ARBA00023125"/>
    </source>
</evidence>
<reference evidence="3 4" key="1">
    <citation type="journal article" date="2024" name="Science">
        <title>Giant polyketide synthase enzymes in the biosynthesis of giant marine polyether toxins.</title>
        <authorList>
            <person name="Fallon T.R."/>
            <person name="Shende V.V."/>
            <person name="Wierzbicki I.H."/>
            <person name="Pendleton A.L."/>
            <person name="Watervoot N.F."/>
            <person name="Auber R.P."/>
            <person name="Gonzalez D.J."/>
            <person name="Wisecaver J.H."/>
            <person name="Moore B.S."/>
        </authorList>
    </citation>
    <scope>NUCLEOTIDE SEQUENCE [LARGE SCALE GENOMIC DNA]</scope>
    <source>
        <strain evidence="3 4">12B1</strain>
    </source>
</reference>
<dbReference type="GO" id="GO:0000724">
    <property type="term" value="P:double-strand break repair via homologous recombination"/>
    <property type="evidence" value="ECO:0007669"/>
    <property type="project" value="TreeGrafter"/>
</dbReference>
<feature type="compositionally biased region" description="Polar residues" evidence="2">
    <location>
        <begin position="138"/>
        <end position="148"/>
    </location>
</feature>
<feature type="region of interest" description="Disordered" evidence="2">
    <location>
        <begin position="1"/>
        <end position="21"/>
    </location>
</feature>
<feature type="compositionally biased region" description="Basic and acidic residues" evidence="2">
    <location>
        <begin position="158"/>
        <end position="168"/>
    </location>
</feature>
<comment type="caution">
    <text evidence="3">The sequence shown here is derived from an EMBL/GenBank/DDBJ whole genome shotgun (WGS) entry which is preliminary data.</text>
</comment>
<evidence type="ECO:0000256" key="2">
    <source>
        <dbReference type="SAM" id="MobiDB-lite"/>
    </source>
</evidence>
<feature type="region of interest" description="Disordered" evidence="2">
    <location>
        <begin position="132"/>
        <end position="168"/>
    </location>
</feature>
<protein>
    <submittedName>
        <fullName evidence="3">Uncharacterized protein</fullName>
    </submittedName>
</protein>
<dbReference type="PANTHER" id="PTHR13356">
    <property type="entry name" value="OB FOLD NUCLEIC ACID BINDING PROTEIN-RELATED"/>
    <property type="match status" value="1"/>
</dbReference>
<evidence type="ECO:0000313" key="3">
    <source>
        <dbReference type="EMBL" id="KAL1527632.1"/>
    </source>
</evidence>
<sequence>MLRADARDGASKPALDPAARGGAASSQVKIRELRPGMKRITVTFILLERLRAPLRIASGSTIHQWLVADETGSIDIALYDAHGEAFTGGDIIRLSDGYCNVHRNALQLGVGPTGKPRKIGDFTMRYSETPYMSAPQKFPSTQPSQLPMRSSLELKAQQQEREQGRCSW</sequence>
<dbReference type="EMBL" id="JBGBPQ010000002">
    <property type="protein sequence ID" value="KAL1527632.1"/>
    <property type="molecule type" value="Genomic_DNA"/>
</dbReference>
<dbReference type="GO" id="GO:0010212">
    <property type="term" value="P:response to ionizing radiation"/>
    <property type="evidence" value="ECO:0007669"/>
    <property type="project" value="TreeGrafter"/>
</dbReference>
<dbReference type="SUPFAM" id="SSF50249">
    <property type="entry name" value="Nucleic acid-binding proteins"/>
    <property type="match status" value="1"/>
</dbReference>